<dbReference type="PANTHER" id="PTHR42951">
    <property type="entry name" value="METALLO-BETA-LACTAMASE DOMAIN-CONTAINING"/>
    <property type="match status" value="1"/>
</dbReference>
<dbReference type="Proteomes" id="UP000623172">
    <property type="component" value="Unassembled WGS sequence"/>
</dbReference>
<gene>
    <name evidence="2" type="ORF">H8696_05625</name>
</gene>
<protein>
    <submittedName>
        <fullName evidence="2">MBL fold metallo-hydrolase</fullName>
    </submittedName>
</protein>
<dbReference type="SMART" id="SM00849">
    <property type="entry name" value="Lactamase_B"/>
    <property type="match status" value="1"/>
</dbReference>
<dbReference type="SUPFAM" id="SSF56281">
    <property type="entry name" value="Metallo-hydrolase/oxidoreductase"/>
    <property type="match status" value="1"/>
</dbReference>
<evidence type="ECO:0000313" key="2">
    <source>
        <dbReference type="EMBL" id="MBC8531325.1"/>
    </source>
</evidence>
<evidence type="ECO:0000313" key="3">
    <source>
        <dbReference type="Proteomes" id="UP000623172"/>
    </source>
</evidence>
<comment type="caution">
    <text evidence="2">The sequence shown here is derived from an EMBL/GenBank/DDBJ whole genome shotgun (WGS) entry which is preliminary data.</text>
</comment>
<dbReference type="EMBL" id="JACRSR010000001">
    <property type="protein sequence ID" value="MBC8531325.1"/>
    <property type="molecule type" value="Genomic_DNA"/>
</dbReference>
<keyword evidence="3" id="KW-1185">Reference proteome</keyword>
<name>A0A926D2Q8_9FIRM</name>
<dbReference type="Pfam" id="PF00753">
    <property type="entry name" value="Lactamase_B"/>
    <property type="match status" value="1"/>
</dbReference>
<dbReference type="Gene3D" id="3.60.15.10">
    <property type="entry name" value="Ribonuclease Z/Hydroxyacylglutathione hydrolase-like"/>
    <property type="match status" value="1"/>
</dbReference>
<dbReference type="AlphaFoldDB" id="A0A926D2Q8"/>
<accession>A0A926D2Q8</accession>
<feature type="domain" description="Metallo-beta-lactamase" evidence="1">
    <location>
        <begin position="20"/>
        <end position="184"/>
    </location>
</feature>
<dbReference type="InterPro" id="IPR036866">
    <property type="entry name" value="RibonucZ/Hydroxyglut_hydro"/>
</dbReference>
<organism evidence="2 3">
    <name type="scientific">Gehongia tenuis</name>
    <dbReference type="NCBI Taxonomy" id="2763655"/>
    <lineage>
        <taxon>Bacteria</taxon>
        <taxon>Bacillati</taxon>
        <taxon>Bacillota</taxon>
        <taxon>Clostridia</taxon>
        <taxon>Christensenellales</taxon>
        <taxon>Christensenellaceae</taxon>
        <taxon>Gehongia</taxon>
    </lineage>
</organism>
<sequence length="235" mass="26004">MACYTVEKLQEGVHMISEKHVRMFLVEGTEGAVLIDTGFGGGDLAQLVREITDRPVTVINTHAHRDHCGADAQFELIMANGADFNALREITDTKPGEIFDLVALRDGDELDIGGRTLRVIEIPGHTPGSIALLDVEHRILFSGDTLQEGPVYLFLPGASLEAFEQSLERLDELKDSYDVVYAAHNKLPIDASYIEDLLALTAELAEGRAEPLETLDREGQIYHTYGKGRVKIFYH</sequence>
<dbReference type="InterPro" id="IPR050855">
    <property type="entry name" value="NDM-1-like"/>
</dbReference>
<evidence type="ECO:0000259" key="1">
    <source>
        <dbReference type="SMART" id="SM00849"/>
    </source>
</evidence>
<reference evidence="2" key="1">
    <citation type="submission" date="2020-08" db="EMBL/GenBank/DDBJ databases">
        <title>Genome public.</title>
        <authorList>
            <person name="Liu C."/>
            <person name="Sun Q."/>
        </authorList>
    </citation>
    <scope>NUCLEOTIDE SEQUENCE</scope>
    <source>
        <strain evidence="2">NSJ-53</strain>
    </source>
</reference>
<proteinExistence type="predicted"/>
<dbReference type="InterPro" id="IPR001279">
    <property type="entry name" value="Metallo-B-lactamas"/>
</dbReference>
<dbReference type="RefSeq" id="WP_249315808.1">
    <property type="nucleotide sequence ID" value="NZ_JACRSR010000001.1"/>
</dbReference>
<dbReference type="PANTHER" id="PTHR42951:SF22">
    <property type="entry name" value="METALLO BETA-LACTAMASE SUPERFAMILY LIPOPROTEIN"/>
    <property type="match status" value="1"/>
</dbReference>